<keyword evidence="2" id="KW-1185">Reference proteome</keyword>
<reference evidence="1 2" key="1">
    <citation type="journal article" date="2010" name="BMC Genomics">
        <title>Genome comparison of the epiphytic bacteria Erwinia billingiae and E. tasmaniensis with the pear pathogen E. pyrifoliae.</title>
        <authorList>
            <person name="Kube M."/>
            <person name="Migdoll A.M."/>
            <person name="Gehring I."/>
            <person name="Heitmann K."/>
            <person name="Mayer Y."/>
            <person name="Kuhl H."/>
            <person name="Knaust F."/>
            <person name="Geider K."/>
            <person name="Reinhardt R."/>
        </authorList>
    </citation>
    <scope>NUCLEOTIDE SEQUENCE [LARGE SCALE GENOMIC DNA]</scope>
    <source>
        <strain evidence="1 2">Eb661</strain>
    </source>
</reference>
<evidence type="ECO:0000313" key="2">
    <source>
        <dbReference type="Proteomes" id="UP000008793"/>
    </source>
</evidence>
<dbReference type="eggNOG" id="COG4253">
    <property type="taxonomic scope" value="Bacteria"/>
</dbReference>
<dbReference type="AlphaFoldDB" id="D8MVA2"/>
<sequence length="184" mass="21585">MDSVETANEKAIKEGSLRLMSSGEIQLAKRVFGDRISYNKVWIHHDSYLPFSLQHEHAVMTPHGEIYYRTQLYKDDYSKTSSTEQHTFIHELSHVWQRERGMCVICRGLASWIVSYRYRLDGRLLCEYPMEQQAQIIADNFILSSWGYESFLWLYGNEVVTLDGDLRLSEIESSYKSALRGFPW</sequence>
<accession>D8MVA2</accession>
<evidence type="ECO:0000313" key="1">
    <source>
        <dbReference type="EMBL" id="CAX60759.1"/>
    </source>
</evidence>
<dbReference type="GeneID" id="90513184"/>
<dbReference type="EMBL" id="FP236843">
    <property type="protein sequence ID" value="CAX60759.1"/>
    <property type="molecule type" value="Genomic_DNA"/>
</dbReference>
<dbReference type="KEGG" id="ebi:EbC_32280"/>
<organism evidence="2">
    <name type="scientific">Erwinia billingiae (strain Eb661)</name>
    <dbReference type="NCBI Taxonomy" id="634500"/>
    <lineage>
        <taxon>Bacteria</taxon>
        <taxon>Pseudomonadati</taxon>
        <taxon>Pseudomonadota</taxon>
        <taxon>Gammaproteobacteria</taxon>
        <taxon>Enterobacterales</taxon>
        <taxon>Erwiniaceae</taxon>
        <taxon>Erwinia</taxon>
    </lineage>
</organism>
<dbReference type="STRING" id="634500.EbC_32280"/>
<proteinExistence type="predicted"/>
<name>D8MVA2_ERWBE</name>
<dbReference type="RefSeq" id="WP_013203244.1">
    <property type="nucleotide sequence ID" value="NC_014306.1"/>
</dbReference>
<dbReference type="Proteomes" id="UP000008793">
    <property type="component" value="Chromosome"/>
</dbReference>
<dbReference type="HOGENOM" id="CLU_095998_0_0_6"/>
<gene>
    <name evidence="1" type="ordered locus">EbC_32280</name>
</gene>
<protein>
    <submittedName>
        <fullName evidence="1">Putative Rhs element Vgr protein</fullName>
    </submittedName>
</protein>